<organism evidence="1 2">
    <name type="scientific">Pisolithus microcarpus 441</name>
    <dbReference type="NCBI Taxonomy" id="765257"/>
    <lineage>
        <taxon>Eukaryota</taxon>
        <taxon>Fungi</taxon>
        <taxon>Dikarya</taxon>
        <taxon>Basidiomycota</taxon>
        <taxon>Agaricomycotina</taxon>
        <taxon>Agaricomycetes</taxon>
        <taxon>Agaricomycetidae</taxon>
        <taxon>Boletales</taxon>
        <taxon>Sclerodermatineae</taxon>
        <taxon>Pisolithaceae</taxon>
        <taxon>Pisolithus</taxon>
    </lineage>
</organism>
<reference evidence="2" key="2">
    <citation type="submission" date="2015-01" db="EMBL/GenBank/DDBJ databases">
        <title>Evolutionary Origins and Diversification of the Mycorrhizal Mutualists.</title>
        <authorList>
            <consortium name="DOE Joint Genome Institute"/>
            <consortium name="Mycorrhizal Genomics Consortium"/>
            <person name="Kohler A."/>
            <person name="Kuo A."/>
            <person name="Nagy L.G."/>
            <person name="Floudas D."/>
            <person name="Copeland A."/>
            <person name="Barry K.W."/>
            <person name="Cichocki N."/>
            <person name="Veneault-Fourrey C."/>
            <person name="LaButti K."/>
            <person name="Lindquist E.A."/>
            <person name="Lipzen A."/>
            <person name="Lundell T."/>
            <person name="Morin E."/>
            <person name="Murat C."/>
            <person name="Riley R."/>
            <person name="Ohm R."/>
            <person name="Sun H."/>
            <person name="Tunlid A."/>
            <person name="Henrissat B."/>
            <person name="Grigoriev I.V."/>
            <person name="Hibbett D.S."/>
            <person name="Martin F."/>
        </authorList>
    </citation>
    <scope>NUCLEOTIDE SEQUENCE [LARGE SCALE GENOMIC DNA]</scope>
    <source>
        <strain evidence="2">441</strain>
    </source>
</reference>
<accession>A0A0C9Z703</accession>
<keyword evidence="2" id="KW-1185">Reference proteome</keyword>
<name>A0A0C9Z703_9AGAM</name>
<dbReference type="OrthoDB" id="10539100at2759"/>
<dbReference type="STRING" id="765257.A0A0C9Z703"/>
<protein>
    <submittedName>
        <fullName evidence="1">Uncharacterized protein</fullName>
    </submittedName>
</protein>
<dbReference type="HOGENOM" id="CLU_1928433_0_0_1"/>
<proteinExistence type="predicted"/>
<dbReference type="Proteomes" id="UP000054018">
    <property type="component" value="Unassembled WGS sequence"/>
</dbReference>
<evidence type="ECO:0000313" key="1">
    <source>
        <dbReference type="EMBL" id="KIK21829.1"/>
    </source>
</evidence>
<evidence type="ECO:0000313" key="2">
    <source>
        <dbReference type="Proteomes" id="UP000054018"/>
    </source>
</evidence>
<reference evidence="1 2" key="1">
    <citation type="submission" date="2014-04" db="EMBL/GenBank/DDBJ databases">
        <authorList>
            <consortium name="DOE Joint Genome Institute"/>
            <person name="Kuo A."/>
            <person name="Kohler A."/>
            <person name="Costa M.D."/>
            <person name="Nagy L.G."/>
            <person name="Floudas D."/>
            <person name="Copeland A."/>
            <person name="Barry K.W."/>
            <person name="Cichocki N."/>
            <person name="Veneault-Fourrey C."/>
            <person name="LaButti K."/>
            <person name="Lindquist E.A."/>
            <person name="Lipzen A."/>
            <person name="Lundell T."/>
            <person name="Morin E."/>
            <person name="Murat C."/>
            <person name="Sun H."/>
            <person name="Tunlid A."/>
            <person name="Henrissat B."/>
            <person name="Grigoriev I.V."/>
            <person name="Hibbett D.S."/>
            <person name="Martin F."/>
            <person name="Nordberg H.P."/>
            <person name="Cantor M.N."/>
            <person name="Hua S.X."/>
        </authorList>
    </citation>
    <scope>NUCLEOTIDE SEQUENCE [LARGE SCALE GENOMIC DNA]</scope>
    <source>
        <strain evidence="1 2">441</strain>
    </source>
</reference>
<gene>
    <name evidence="1" type="ORF">PISMIDRAFT_533841</name>
</gene>
<sequence>MTCVEIVSVNRFIWERHDNILCKAGFCSSGPGLIYKTIRAVRLPGTSIIPPRSTGRLPSSDGGDFVAVCWEHGNSGWKVVIDALTGYVTRRRIYVGDDRLVSRRHLWENGTGIHASDIEVRRRWHGDQRWR</sequence>
<dbReference type="EMBL" id="KN833746">
    <property type="protein sequence ID" value="KIK21829.1"/>
    <property type="molecule type" value="Genomic_DNA"/>
</dbReference>
<dbReference type="AlphaFoldDB" id="A0A0C9Z703"/>